<sequence length="151" mass="17292">MHDHLYHYTECGLDNVYLANGYEVVIEDGETYTSIHALDDLHAQIGHALTQKTSALTAQEFRFLRTELNLSQKALGDLLGVDGQTVARWEKGETTIPRTSDVILRAYYQETLQQDSHIALLLKSLSELDTNDTMNQLEFEKRDKHWVRKTA</sequence>
<dbReference type="AlphaFoldDB" id="F6D9T3"/>
<evidence type="ECO:0000259" key="1">
    <source>
        <dbReference type="PROSITE" id="PS50943"/>
    </source>
</evidence>
<evidence type="ECO:0000313" key="3">
    <source>
        <dbReference type="Proteomes" id="UP000009232"/>
    </source>
</evidence>
<dbReference type="Pfam" id="PF01381">
    <property type="entry name" value="HTH_3"/>
    <property type="match status" value="1"/>
</dbReference>
<dbReference type="CDD" id="cd00093">
    <property type="entry name" value="HTH_XRE"/>
    <property type="match status" value="1"/>
</dbReference>
<dbReference type="EMBL" id="CP002776">
    <property type="protein sequence ID" value="AEG32132.1"/>
    <property type="molecule type" value="Genomic_DNA"/>
</dbReference>
<protein>
    <submittedName>
        <fullName evidence="2">Helix-turn-helix domain protein</fullName>
    </submittedName>
</protein>
<accession>F6D9T3</accession>
<dbReference type="InterPro" id="IPR010982">
    <property type="entry name" value="Lambda_DNA-bd_dom_sf"/>
</dbReference>
<reference evidence="2 3" key="1">
    <citation type="submission" date="2011-05" db="EMBL/GenBank/DDBJ databases">
        <title>Complete sequence of Thioalkalimicrobium cyclicum ALM1.</title>
        <authorList>
            <consortium name="US DOE Joint Genome Institute"/>
            <person name="Lucas S."/>
            <person name="Han J."/>
            <person name="Lapidus A."/>
            <person name="Cheng J.-F."/>
            <person name="Goodwin L."/>
            <person name="Pitluck S."/>
            <person name="Peters L."/>
            <person name="Mikhailova N."/>
            <person name="Davenport K."/>
            <person name="Han C."/>
            <person name="Tapia R."/>
            <person name="Land M."/>
            <person name="Hauser L."/>
            <person name="Kyrpides N."/>
            <person name="Ivanova N."/>
            <person name="Pagani I."/>
            <person name="Kappler U."/>
            <person name="Woyke T."/>
        </authorList>
    </citation>
    <scope>NUCLEOTIDE SEQUENCE [LARGE SCALE GENOMIC DNA]</scope>
    <source>
        <strain evidence="3">DSM 14477 / JCM 11371 / ALM1</strain>
    </source>
</reference>
<evidence type="ECO:0000313" key="2">
    <source>
        <dbReference type="EMBL" id="AEG32132.1"/>
    </source>
</evidence>
<dbReference type="PROSITE" id="PS50943">
    <property type="entry name" value="HTH_CROC1"/>
    <property type="match status" value="1"/>
</dbReference>
<dbReference type="KEGG" id="tcy:Thicy_1369"/>
<dbReference type="GO" id="GO:0003677">
    <property type="term" value="F:DNA binding"/>
    <property type="evidence" value="ECO:0007669"/>
    <property type="project" value="InterPro"/>
</dbReference>
<dbReference type="HOGENOM" id="CLU_132679_0_0_6"/>
<dbReference type="SMART" id="SM00530">
    <property type="entry name" value="HTH_XRE"/>
    <property type="match status" value="1"/>
</dbReference>
<dbReference type="Gene3D" id="1.10.260.40">
    <property type="entry name" value="lambda repressor-like DNA-binding domains"/>
    <property type="match status" value="1"/>
</dbReference>
<proteinExistence type="predicted"/>
<dbReference type="Proteomes" id="UP000009232">
    <property type="component" value="Chromosome"/>
</dbReference>
<dbReference type="RefSeq" id="WP_013835907.1">
    <property type="nucleotide sequence ID" value="NC_015581.1"/>
</dbReference>
<dbReference type="eggNOG" id="COG2944">
    <property type="taxonomic scope" value="Bacteria"/>
</dbReference>
<feature type="domain" description="HTH cro/C1-type" evidence="1">
    <location>
        <begin position="61"/>
        <end position="96"/>
    </location>
</feature>
<gene>
    <name evidence="2" type="ordered locus">Thicy_1369</name>
</gene>
<keyword evidence="3" id="KW-1185">Reference proteome</keyword>
<organism evidence="2 3">
    <name type="scientific">Thiomicrospira cyclica (strain DSM 14477 / JCM 11371 / ALM1)</name>
    <name type="common">Thioalkalimicrobium cyclicum</name>
    <dbReference type="NCBI Taxonomy" id="717773"/>
    <lineage>
        <taxon>Bacteria</taxon>
        <taxon>Pseudomonadati</taxon>
        <taxon>Pseudomonadota</taxon>
        <taxon>Gammaproteobacteria</taxon>
        <taxon>Thiotrichales</taxon>
        <taxon>Piscirickettsiaceae</taxon>
        <taxon>Thiomicrospira</taxon>
    </lineage>
</organism>
<dbReference type="SUPFAM" id="SSF47413">
    <property type="entry name" value="lambda repressor-like DNA-binding domains"/>
    <property type="match status" value="1"/>
</dbReference>
<dbReference type="InterPro" id="IPR001387">
    <property type="entry name" value="Cro/C1-type_HTH"/>
</dbReference>
<dbReference type="OrthoDB" id="7365244at2"/>
<name>F6D9T3_THICA</name>